<gene>
    <name evidence="3" type="ORF">TGCOUG_394460</name>
</gene>
<keyword evidence="1" id="KW-0175">Coiled coil</keyword>
<feature type="coiled-coil region" evidence="1">
    <location>
        <begin position="331"/>
        <end position="372"/>
    </location>
</feature>
<evidence type="ECO:0000256" key="1">
    <source>
        <dbReference type="SAM" id="Coils"/>
    </source>
</evidence>
<evidence type="ECO:0000313" key="4">
    <source>
        <dbReference type="Proteomes" id="UP000236343"/>
    </source>
</evidence>
<evidence type="ECO:0000256" key="2">
    <source>
        <dbReference type="SAM" id="MobiDB-lite"/>
    </source>
</evidence>
<dbReference type="EMBL" id="AGQR02002524">
    <property type="protein sequence ID" value="PIL99006.1"/>
    <property type="molecule type" value="Genomic_DNA"/>
</dbReference>
<reference evidence="3 4" key="1">
    <citation type="journal article" date="2016" name="Nat. Commun.">
        <title>Local admixture of amplified and diversified secreted pathogenesis determinants shapes mosaic Toxoplasma gondii genomes.</title>
        <authorList>
            <person name="Lorenzi H."/>
            <person name="Khan A."/>
            <person name="Behnke M.S."/>
            <person name="Namasivayam S."/>
            <person name="Swapna L.S."/>
            <person name="Hadjithomas M."/>
            <person name="Karamycheva S."/>
            <person name="Pinney D."/>
            <person name="Brunk B.P."/>
            <person name="Ajioka J.W."/>
            <person name="Ajzenberg D."/>
            <person name="Boothroyd J.C."/>
            <person name="Boyle J.P."/>
            <person name="Darde M.L."/>
            <person name="Diaz-Miranda M.A."/>
            <person name="Dubey J.P."/>
            <person name="Fritz H.M."/>
            <person name="Gennari S.M."/>
            <person name="Gregory B.D."/>
            <person name="Kim K."/>
            <person name="Saeij J.P."/>
            <person name="Su C."/>
            <person name="White M.W."/>
            <person name="Zhu X.Q."/>
            <person name="Howe D.K."/>
            <person name="Rosenthal B.M."/>
            <person name="Grigg M.E."/>
            <person name="Parkinson J."/>
            <person name="Liu L."/>
            <person name="Kissinger J.C."/>
            <person name="Roos D.S."/>
            <person name="Sibley L.D."/>
        </authorList>
    </citation>
    <scope>NUCLEOTIDE SEQUENCE [LARGE SCALE GENOMIC DNA]</scope>
    <source>
        <strain evidence="3 4">COUG</strain>
    </source>
</reference>
<accession>A0A2G8XVG0</accession>
<dbReference type="AlphaFoldDB" id="A0A2G8XVG0"/>
<dbReference type="Proteomes" id="UP000236343">
    <property type="component" value="Unassembled WGS sequence"/>
</dbReference>
<feature type="compositionally biased region" description="Pro residues" evidence="2">
    <location>
        <begin position="110"/>
        <end position="126"/>
    </location>
</feature>
<name>A0A2G8XVG0_TOXGO</name>
<feature type="compositionally biased region" description="Low complexity" evidence="2">
    <location>
        <begin position="127"/>
        <end position="138"/>
    </location>
</feature>
<dbReference type="VEuPathDB" id="ToxoDB:TGCOUG_394460"/>
<sequence length="462" mass="49568">MSPSGASPPKAPPWAAVARARLPAPFVSGLETGAVGESASGLPAGSSAEEGEQSSSLGSGDEEDMASGSTLLLLSAIQKEISRHPLIDCGNSTPPLTPRSPVTPLDDALPSPPPPSPPSPSPPSPSPLTFSFSSSPCAVAPPSPSGASLGARRVSAVRRAREAPRFLEPVPEETGQDEGSAAFPPVRFLEARAEEASSTCVSILPERRALAPRTTNQPLDVEKRPGGEAPFLQEFRGDSERERREANARDARERSPHCAGSGDAPGTCERDLREETEETEERSFAFVAGNSLHQSDLVTSGGREGELGDGREDPGGRRAKVEREEKDNGEKTRLRLQIARLRVTLQAQEADLQRERTQKADLQRELERSVTLLAARGDTLGREEEDLHALSSPLLLQKLEGKQREALLRAKMSEAAELAEVLQAHKVHTRAATAALQEELDFAYRKVQEEKKGALKVGEKRE</sequence>
<feature type="compositionally biased region" description="Basic and acidic residues" evidence="2">
    <location>
        <begin position="235"/>
        <end position="256"/>
    </location>
</feature>
<organism evidence="3 4">
    <name type="scientific">Toxoplasma gondii COUG</name>
    <dbReference type="NCBI Taxonomy" id="1074873"/>
    <lineage>
        <taxon>Eukaryota</taxon>
        <taxon>Sar</taxon>
        <taxon>Alveolata</taxon>
        <taxon>Apicomplexa</taxon>
        <taxon>Conoidasida</taxon>
        <taxon>Coccidia</taxon>
        <taxon>Eucoccidiorida</taxon>
        <taxon>Eimeriorina</taxon>
        <taxon>Sarcocystidae</taxon>
        <taxon>Toxoplasma</taxon>
    </lineage>
</organism>
<feature type="compositionally biased region" description="Low complexity" evidence="2">
    <location>
        <begin position="45"/>
        <end position="59"/>
    </location>
</feature>
<evidence type="ECO:0000313" key="3">
    <source>
        <dbReference type="EMBL" id="PIL99006.1"/>
    </source>
</evidence>
<feature type="compositionally biased region" description="Low complexity" evidence="2">
    <location>
        <begin position="145"/>
        <end position="154"/>
    </location>
</feature>
<proteinExistence type="predicted"/>
<feature type="region of interest" description="Disordered" evidence="2">
    <location>
        <begin position="85"/>
        <end position="331"/>
    </location>
</feature>
<comment type="caution">
    <text evidence="3">The sequence shown here is derived from an EMBL/GenBank/DDBJ whole genome shotgun (WGS) entry which is preliminary data.</text>
</comment>
<feature type="compositionally biased region" description="Basic and acidic residues" evidence="2">
    <location>
        <begin position="303"/>
        <end position="331"/>
    </location>
</feature>
<feature type="region of interest" description="Disordered" evidence="2">
    <location>
        <begin position="34"/>
        <end position="71"/>
    </location>
</feature>
<protein>
    <submittedName>
        <fullName evidence="3">Uncharacterized protein</fullName>
    </submittedName>
</protein>